<dbReference type="InterPro" id="IPR035472">
    <property type="entry name" value="RpiR-like_SIS"/>
</dbReference>
<evidence type="ECO:0000259" key="5">
    <source>
        <dbReference type="PROSITE" id="PS51464"/>
    </source>
</evidence>
<evidence type="ECO:0000256" key="2">
    <source>
        <dbReference type="ARBA" id="ARBA00023125"/>
    </source>
</evidence>
<dbReference type="Gene3D" id="3.40.50.10490">
    <property type="entry name" value="Glucose-6-phosphate isomerase like protein, domain 1"/>
    <property type="match status" value="1"/>
</dbReference>
<protein>
    <submittedName>
        <fullName evidence="6">MurR/RpiR family transcriptional regulator</fullName>
    </submittedName>
</protein>
<feature type="domain" description="SIS" evidence="5">
    <location>
        <begin position="119"/>
        <end position="264"/>
    </location>
</feature>
<dbReference type="InterPro" id="IPR000281">
    <property type="entry name" value="HTH_RpiR"/>
</dbReference>
<gene>
    <name evidence="6" type="ORF">O9H85_18630</name>
</gene>
<dbReference type="PROSITE" id="PS51071">
    <property type="entry name" value="HTH_RPIR"/>
    <property type="match status" value="1"/>
</dbReference>
<feature type="domain" description="HTH rpiR-type" evidence="4">
    <location>
        <begin position="1"/>
        <end position="75"/>
    </location>
</feature>
<dbReference type="RefSeq" id="WP_269882930.1">
    <property type="nucleotide sequence ID" value="NZ_JAQAGZ010000012.1"/>
</dbReference>
<dbReference type="SUPFAM" id="SSF46689">
    <property type="entry name" value="Homeodomain-like"/>
    <property type="match status" value="1"/>
</dbReference>
<dbReference type="Proteomes" id="UP001527882">
    <property type="component" value="Unassembled WGS sequence"/>
</dbReference>
<dbReference type="InterPro" id="IPR046348">
    <property type="entry name" value="SIS_dom_sf"/>
</dbReference>
<sequence>MSNVFNWDLGSLSPTQKNIADFIEKNADRLPYLTESDIAAEVPTSIASVSRFWQAVGYANLKDFKHSIRESETITPAKKMKNMFNKIAADDLLCDMLERTAEYLQDTSYNLAREQFDLAVDKMVEAKTIYVFAPGPSEGLGALLQFRLNRFGVRVQTLPQSGHLLFESLVNFTPDDVVVVFSFFKILPETKVILDYAAELPCASIVITDRLVSDLNIQADVVLYTCRGQLWEFHSMVAPTAVVESLVIAIGLRIEHRALANLERLQALRKKYAHVIPK</sequence>
<dbReference type="CDD" id="cd05013">
    <property type="entry name" value="SIS_RpiR"/>
    <property type="match status" value="1"/>
</dbReference>
<evidence type="ECO:0000256" key="1">
    <source>
        <dbReference type="ARBA" id="ARBA00023015"/>
    </source>
</evidence>
<keyword evidence="7" id="KW-1185">Reference proteome</keyword>
<dbReference type="Gene3D" id="1.10.10.10">
    <property type="entry name" value="Winged helix-like DNA-binding domain superfamily/Winged helix DNA-binding domain"/>
    <property type="match status" value="1"/>
</dbReference>
<evidence type="ECO:0000259" key="4">
    <source>
        <dbReference type="PROSITE" id="PS51071"/>
    </source>
</evidence>
<dbReference type="Pfam" id="PF01380">
    <property type="entry name" value="SIS"/>
    <property type="match status" value="1"/>
</dbReference>
<dbReference type="SUPFAM" id="SSF53697">
    <property type="entry name" value="SIS domain"/>
    <property type="match status" value="1"/>
</dbReference>
<dbReference type="PROSITE" id="PS51464">
    <property type="entry name" value="SIS"/>
    <property type="match status" value="1"/>
</dbReference>
<dbReference type="PANTHER" id="PTHR30514">
    <property type="entry name" value="GLUCOKINASE"/>
    <property type="match status" value="1"/>
</dbReference>
<dbReference type="InterPro" id="IPR047640">
    <property type="entry name" value="RpiR-like"/>
</dbReference>
<evidence type="ECO:0000256" key="3">
    <source>
        <dbReference type="ARBA" id="ARBA00023163"/>
    </source>
</evidence>
<dbReference type="InterPro" id="IPR009057">
    <property type="entry name" value="Homeodomain-like_sf"/>
</dbReference>
<keyword evidence="2" id="KW-0238">DNA-binding</keyword>
<dbReference type="InterPro" id="IPR036388">
    <property type="entry name" value="WH-like_DNA-bd_sf"/>
</dbReference>
<evidence type="ECO:0000313" key="6">
    <source>
        <dbReference type="EMBL" id="MCZ8514401.1"/>
    </source>
</evidence>
<keyword evidence="1" id="KW-0805">Transcription regulation</keyword>
<dbReference type="InterPro" id="IPR001347">
    <property type="entry name" value="SIS_dom"/>
</dbReference>
<organism evidence="6 7">
    <name type="scientific">Paenibacillus gyeongsangnamensis</name>
    <dbReference type="NCBI Taxonomy" id="3388067"/>
    <lineage>
        <taxon>Bacteria</taxon>
        <taxon>Bacillati</taxon>
        <taxon>Bacillota</taxon>
        <taxon>Bacilli</taxon>
        <taxon>Bacillales</taxon>
        <taxon>Paenibacillaceae</taxon>
        <taxon>Paenibacillus</taxon>
    </lineage>
</organism>
<proteinExistence type="predicted"/>
<keyword evidence="3" id="KW-0804">Transcription</keyword>
<dbReference type="PANTHER" id="PTHR30514:SF18">
    <property type="entry name" value="RPIR-FAMILY TRANSCRIPTIONAL REGULATOR"/>
    <property type="match status" value="1"/>
</dbReference>
<evidence type="ECO:0000313" key="7">
    <source>
        <dbReference type="Proteomes" id="UP001527882"/>
    </source>
</evidence>
<accession>A0ABT4QC99</accession>
<reference evidence="6 7" key="1">
    <citation type="submission" date="2022-12" db="EMBL/GenBank/DDBJ databases">
        <title>Draft genome sequence of Paenibacillus sp. dW9.</title>
        <authorList>
            <person name="Choi E.-W."/>
            <person name="Kim D.-U."/>
        </authorList>
    </citation>
    <scope>NUCLEOTIDE SEQUENCE [LARGE SCALE GENOMIC DNA]</scope>
    <source>
        <strain evidence="7">dW9</strain>
    </source>
</reference>
<dbReference type="EMBL" id="JAQAGZ010000012">
    <property type="protein sequence ID" value="MCZ8514401.1"/>
    <property type="molecule type" value="Genomic_DNA"/>
</dbReference>
<comment type="caution">
    <text evidence="6">The sequence shown here is derived from an EMBL/GenBank/DDBJ whole genome shotgun (WGS) entry which is preliminary data.</text>
</comment>
<name>A0ABT4QC99_9BACL</name>